<evidence type="ECO:0000256" key="2">
    <source>
        <dbReference type="ARBA" id="ARBA00005417"/>
    </source>
</evidence>
<evidence type="ECO:0000313" key="9">
    <source>
        <dbReference type="EMBL" id="PJC94183.1"/>
    </source>
</evidence>
<dbReference type="Gene3D" id="3.40.50.300">
    <property type="entry name" value="P-loop containing nucleotide triphosphate hydrolases"/>
    <property type="match status" value="2"/>
</dbReference>
<dbReference type="PROSITE" id="PS00211">
    <property type="entry name" value="ABC_TRANSPORTER_1"/>
    <property type="match status" value="2"/>
</dbReference>
<sequence>MSAIHVKGLSVSDGRQALLRELNLTLSPGQALTLIGESGSGKSLLAQALMGTLPEPLIGQGQLEVAGHHYNLGTAEELRPLWGRQFAMLPQEPVLALDPTMRVQPQVAEGGFAAPGEGRSQARASLAVLGLGGSERHFPHQLSGGMAQRVAFAAATQGQAQLLIADEPTKGLDSGARANLLGMLQGYLAQQRHLLTITHDLALARALGGWVLVIRGGEVIEQGPAERVLHQPAHGYTRQLLAAEPSAWPTPRFPAKGEWLLKGEGLCMGYGEQTLFEGLDVTLAEGERLAVMAPSGAGKSTLGNLLLGLQQPRRGRVLRREGIAPQRWQKLYQDPVQAFASRVRLGTLFDDLLARHRLPRQGLVEYLERLGLEPSLLGRLSNQVSGGELQRLSLIRALLLRPVLLFADEPTSRLDPLTQQQTMACLDASLGEIGCALLLVTHDGALAARMGERCLSLERGELRRASPNRQPEALAIG</sequence>
<feature type="domain" description="ABC transporter" evidence="8">
    <location>
        <begin position="261"/>
        <end position="476"/>
    </location>
</feature>
<evidence type="ECO:0000256" key="1">
    <source>
        <dbReference type="ARBA" id="ARBA00004417"/>
    </source>
</evidence>
<dbReference type="InterPro" id="IPR017871">
    <property type="entry name" value="ABC_transporter-like_CS"/>
</dbReference>
<dbReference type="OrthoDB" id="9784450at2"/>
<comment type="caution">
    <text evidence="9">The sequence shown here is derived from an EMBL/GenBank/DDBJ whole genome shotgun (WGS) entry which is preliminary data.</text>
</comment>
<comment type="similarity">
    <text evidence="2">Belongs to the ABC transporter superfamily.</text>
</comment>
<dbReference type="GO" id="GO:0005886">
    <property type="term" value="C:plasma membrane"/>
    <property type="evidence" value="ECO:0007669"/>
    <property type="project" value="UniProtKB-SubCell"/>
</dbReference>
<comment type="subcellular location">
    <subcellularLocation>
        <location evidence="1">Cell inner membrane</location>
        <topology evidence="1">Peripheral membrane protein</topology>
    </subcellularLocation>
</comment>
<dbReference type="PANTHER" id="PTHR43297">
    <property type="entry name" value="OLIGOPEPTIDE TRANSPORT ATP-BINDING PROTEIN APPD"/>
    <property type="match status" value="1"/>
</dbReference>
<evidence type="ECO:0000256" key="7">
    <source>
        <dbReference type="ARBA" id="ARBA00023136"/>
    </source>
</evidence>
<dbReference type="PANTHER" id="PTHR43297:SF7">
    <property type="entry name" value="D,D-DIPEPTIDE TRANSPORT ATP-BINDING PROTEIN DDPD-RELATED"/>
    <property type="match status" value="1"/>
</dbReference>
<keyword evidence="7" id="KW-0472">Membrane</keyword>
<dbReference type="Proteomes" id="UP000232060">
    <property type="component" value="Unassembled WGS sequence"/>
</dbReference>
<dbReference type="RefSeq" id="WP_100859003.1">
    <property type="nucleotide sequence ID" value="NZ_PGCP01000005.1"/>
</dbReference>
<dbReference type="SMART" id="SM00382">
    <property type="entry name" value="AAA"/>
    <property type="match status" value="2"/>
</dbReference>
<evidence type="ECO:0000256" key="4">
    <source>
        <dbReference type="ARBA" id="ARBA00022475"/>
    </source>
</evidence>
<evidence type="ECO:0000256" key="5">
    <source>
        <dbReference type="ARBA" id="ARBA00022741"/>
    </source>
</evidence>
<dbReference type="PROSITE" id="PS50893">
    <property type="entry name" value="ABC_TRANSPORTER_2"/>
    <property type="match status" value="2"/>
</dbReference>
<dbReference type="GO" id="GO:0016887">
    <property type="term" value="F:ATP hydrolysis activity"/>
    <property type="evidence" value="ECO:0007669"/>
    <property type="project" value="InterPro"/>
</dbReference>
<evidence type="ECO:0000256" key="3">
    <source>
        <dbReference type="ARBA" id="ARBA00022448"/>
    </source>
</evidence>
<dbReference type="Pfam" id="PF00005">
    <property type="entry name" value="ABC_tran"/>
    <property type="match status" value="2"/>
</dbReference>
<dbReference type="InterPro" id="IPR003439">
    <property type="entry name" value="ABC_transporter-like_ATP-bd"/>
</dbReference>
<dbReference type="InterPro" id="IPR003593">
    <property type="entry name" value="AAA+_ATPase"/>
</dbReference>
<evidence type="ECO:0000259" key="8">
    <source>
        <dbReference type="PROSITE" id="PS50893"/>
    </source>
</evidence>
<keyword evidence="3" id="KW-0813">Transport</keyword>
<dbReference type="EMBL" id="PGCP01000005">
    <property type="protein sequence ID" value="PJC94183.1"/>
    <property type="molecule type" value="Genomic_DNA"/>
</dbReference>
<protein>
    <submittedName>
        <fullName evidence="9">ABC transporter ATP-binding protein</fullName>
    </submittedName>
</protein>
<keyword evidence="10" id="KW-1185">Reference proteome</keyword>
<organism evidence="9 10">
    <name type="scientific">Aeromonas lusitana</name>
    <dbReference type="NCBI Taxonomy" id="931529"/>
    <lineage>
        <taxon>Bacteria</taxon>
        <taxon>Pseudomonadati</taxon>
        <taxon>Pseudomonadota</taxon>
        <taxon>Gammaproteobacteria</taxon>
        <taxon>Aeromonadales</taxon>
        <taxon>Aeromonadaceae</taxon>
        <taxon>Aeromonas</taxon>
    </lineage>
</organism>
<keyword evidence="6 9" id="KW-0067">ATP-binding</keyword>
<dbReference type="InterPro" id="IPR050388">
    <property type="entry name" value="ABC_Ni/Peptide_Import"/>
</dbReference>
<evidence type="ECO:0000256" key="6">
    <source>
        <dbReference type="ARBA" id="ARBA00022840"/>
    </source>
</evidence>
<dbReference type="GO" id="GO:0005524">
    <property type="term" value="F:ATP binding"/>
    <property type="evidence" value="ECO:0007669"/>
    <property type="project" value="UniProtKB-KW"/>
</dbReference>
<dbReference type="SUPFAM" id="SSF52540">
    <property type="entry name" value="P-loop containing nucleoside triphosphate hydrolases"/>
    <property type="match status" value="2"/>
</dbReference>
<accession>A0A2M8HCA1</accession>
<keyword evidence="5" id="KW-0547">Nucleotide-binding</keyword>
<keyword evidence="4" id="KW-1003">Cell membrane</keyword>
<dbReference type="AlphaFoldDB" id="A0A2M8HCA1"/>
<evidence type="ECO:0000313" key="10">
    <source>
        <dbReference type="Proteomes" id="UP000232060"/>
    </source>
</evidence>
<feature type="domain" description="ABC transporter" evidence="8">
    <location>
        <begin position="4"/>
        <end position="241"/>
    </location>
</feature>
<dbReference type="InterPro" id="IPR027417">
    <property type="entry name" value="P-loop_NTPase"/>
</dbReference>
<proteinExistence type="inferred from homology"/>
<reference evidence="9 10" key="1">
    <citation type="submission" date="2017-11" db="EMBL/GenBank/DDBJ databases">
        <title>Draft genome sequence of environmental isolate Aeromonas lusitania sp. nov. MDC 2473.</title>
        <authorList>
            <person name="Colston S.M."/>
            <person name="Navarro A."/>
            <person name="Martinez-Murcia A.J."/>
            <person name="Graf J."/>
        </authorList>
    </citation>
    <scope>NUCLEOTIDE SEQUENCE [LARGE SCALE GENOMIC DNA]</scope>
    <source>
        <strain evidence="9 10">MDC 2473</strain>
    </source>
</reference>
<name>A0A2M8HCA1_9GAMM</name>
<gene>
    <name evidence="9" type="ORF">CUC44_05670</name>
</gene>